<dbReference type="GO" id="GO:0006099">
    <property type="term" value="P:tricarboxylic acid cycle"/>
    <property type="evidence" value="ECO:0007669"/>
    <property type="project" value="TreeGrafter"/>
</dbReference>
<dbReference type="InterPro" id="IPR007992">
    <property type="entry name" value="CybS"/>
</dbReference>
<gene>
    <name evidence="12" type="primary">SDH4_1</name>
    <name evidence="12" type="ORF">IWQ62_004785</name>
</gene>
<evidence type="ECO:0000313" key="12">
    <source>
        <dbReference type="EMBL" id="KAJ1958998.1"/>
    </source>
</evidence>
<evidence type="ECO:0000256" key="2">
    <source>
        <dbReference type="ARBA" id="ARBA00007294"/>
    </source>
</evidence>
<organism evidence="12 13">
    <name type="scientific">Dispira parvispora</name>
    <dbReference type="NCBI Taxonomy" id="1520584"/>
    <lineage>
        <taxon>Eukaryota</taxon>
        <taxon>Fungi</taxon>
        <taxon>Fungi incertae sedis</taxon>
        <taxon>Zoopagomycota</taxon>
        <taxon>Kickxellomycotina</taxon>
        <taxon>Dimargaritomycetes</taxon>
        <taxon>Dimargaritales</taxon>
        <taxon>Dimargaritaceae</taxon>
        <taxon>Dispira</taxon>
    </lineage>
</organism>
<dbReference type="GO" id="GO:0020037">
    <property type="term" value="F:heme binding"/>
    <property type="evidence" value="ECO:0007669"/>
    <property type="project" value="TreeGrafter"/>
</dbReference>
<keyword evidence="7" id="KW-1133">Transmembrane helix</keyword>
<evidence type="ECO:0000256" key="1">
    <source>
        <dbReference type="ARBA" id="ARBA00004448"/>
    </source>
</evidence>
<evidence type="ECO:0000256" key="4">
    <source>
        <dbReference type="ARBA" id="ARBA00022692"/>
    </source>
</evidence>
<keyword evidence="6 11" id="KW-0809">Transit peptide</keyword>
<evidence type="ECO:0000256" key="6">
    <source>
        <dbReference type="ARBA" id="ARBA00022946"/>
    </source>
</evidence>
<dbReference type="GO" id="GO:0006121">
    <property type="term" value="P:mitochondrial electron transport, succinate to ubiquinone"/>
    <property type="evidence" value="ECO:0007669"/>
    <property type="project" value="TreeGrafter"/>
</dbReference>
<reference evidence="12" key="1">
    <citation type="submission" date="2022-07" db="EMBL/GenBank/DDBJ databases">
        <title>Phylogenomic reconstructions and comparative analyses of Kickxellomycotina fungi.</title>
        <authorList>
            <person name="Reynolds N.K."/>
            <person name="Stajich J.E."/>
            <person name="Barry K."/>
            <person name="Grigoriev I.V."/>
            <person name="Crous P."/>
            <person name="Smith M.E."/>
        </authorList>
    </citation>
    <scope>NUCLEOTIDE SEQUENCE</scope>
    <source>
        <strain evidence="12">RSA 1196</strain>
    </source>
</reference>
<keyword evidence="3" id="KW-0813">Transport</keyword>
<evidence type="ECO:0000256" key="3">
    <source>
        <dbReference type="ARBA" id="ARBA00022448"/>
    </source>
</evidence>
<keyword evidence="9 11" id="KW-0472">Membrane</keyword>
<evidence type="ECO:0000256" key="7">
    <source>
        <dbReference type="ARBA" id="ARBA00022989"/>
    </source>
</evidence>
<dbReference type="OrthoDB" id="18577at2759"/>
<name>A0A9W8AL81_9FUNG</name>
<evidence type="ECO:0000256" key="11">
    <source>
        <dbReference type="RuleBase" id="RU364031"/>
    </source>
</evidence>
<keyword evidence="13" id="KW-1185">Reference proteome</keyword>
<dbReference type="GO" id="GO:0005743">
    <property type="term" value="C:mitochondrial inner membrane"/>
    <property type="evidence" value="ECO:0007669"/>
    <property type="project" value="UniProtKB-SubCell"/>
</dbReference>
<keyword evidence="5 11" id="KW-0999">Mitochondrion inner membrane</keyword>
<evidence type="ECO:0000256" key="9">
    <source>
        <dbReference type="ARBA" id="ARBA00023136"/>
    </source>
</evidence>
<dbReference type="AlphaFoldDB" id="A0A9W8AL81"/>
<dbReference type="PANTHER" id="PTHR13337:SF2">
    <property type="entry name" value="SUCCINATE DEHYDROGENASE [UBIQUINONE] CYTOCHROME B SMALL SUBUNIT, MITOCHONDRIAL"/>
    <property type="match status" value="1"/>
</dbReference>
<dbReference type="Pfam" id="PF05328">
    <property type="entry name" value="CybS"/>
    <property type="match status" value="1"/>
</dbReference>
<evidence type="ECO:0000256" key="8">
    <source>
        <dbReference type="ARBA" id="ARBA00023128"/>
    </source>
</evidence>
<comment type="subcellular location">
    <subcellularLocation>
        <location evidence="1 11">Mitochondrion inner membrane</location>
        <topology evidence="1 11">Multi-pass membrane protein</topology>
    </subcellularLocation>
</comment>
<proteinExistence type="inferred from homology"/>
<dbReference type="Gene3D" id="1.20.1300.10">
    <property type="entry name" value="Fumarate reductase/succinate dehydrogenase, transmembrane subunit"/>
    <property type="match status" value="1"/>
</dbReference>
<feature type="binding site" evidence="10">
    <location>
        <position position="5"/>
    </location>
    <ligand>
        <name>a ubiquinone</name>
        <dbReference type="ChEBI" id="CHEBI:16389"/>
        <note>ligand shared with IP/SDHB</note>
    </ligand>
</feature>
<dbReference type="GO" id="GO:0048039">
    <property type="term" value="F:ubiquinone binding"/>
    <property type="evidence" value="ECO:0007669"/>
    <property type="project" value="TreeGrafter"/>
</dbReference>
<protein>
    <recommendedName>
        <fullName evidence="11">Succinate dehydrogenase [ubiquinone] cytochrome b small subunit</fullName>
    </recommendedName>
</protein>
<accession>A0A9W8AL81</accession>
<keyword evidence="8 11" id="KW-0496">Mitochondrion</keyword>
<dbReference type="PANTHER" id="PTHR13337">
    <property type="entry name" value="SUCCINATE DEHYDROGENASE"/>
    <property type="match status" value="1"/>
</dbReference>
<dbReference type="Proteomes" id="UP001150925">
    <property type="component" value="Unassembled WGS sequence"/>
</dbReference>
<sequence length="53" mass="6255">MVTDYVPTRRMPKLNQFCVWSLRTFTVLTLLGCYQFNTNDVGLTELVKRVWEA</sequence>
<keyword evidence="4" id="KW-0812">Transmembrane</keyword>
<dbReference type="EMBL" id="JANBPY010001707">
    <property type="protein sequence ID" value="KAJ1958998.1"/>
    <property type="molecule type" value="Genomic_DNA"/>
</dbReference>
<evidence type="ECO:0000313" key="13">
    <source>
        <dbReference type="Proteomes" id="UP001150925"/>
    </source>
</evidence>
<dbReference type="InterPro" id="IPR034804">
    <property type="entry name" value="SQR/QFR_C/D"/>
</dbReference>
<evidence type="ECO:0000256" key="10">
    <source>
        <dbReference type="PIRSR" id="PIRSR607992-1"/>
    </source>
</evidence>
<evidence type="ECO:0000256" key="5">
    <source>
        <dbReference type="ARBA" id="ARBA00022792"/>
    </source>
</evidence>
<comment type="caution">
    <text evidence="12">The sequence shown here is derived from an EMBL/GenBank/DDBJ whole genome shotgun (WGS) entry which is preliminary data.</text>
</comment>
<comment type="similarity">
    <text evidence="2 11">Belongs to the CybS family.</text>
</comment>